<comment type="caution">
    <text evidence="1">The sequence shown here is derived from an EMBL/GenBank/DDBJ whole genome shotgun (WGS) entry which is preliminary data.</text>
</comment>
<organism evidence="1 2">
    <name type="scientific">Sphingomonas melonis</name>
    <dbReference type="NCBI Taxonomy" id="152682"/>
    <lineage>
        <taxon>Bacteria</taxon>
        <taxon>Pseudomonadati</taxon>
        <taxon>Pseudomonadota</taxon>
        <taxon>Alphaproteobacteria</taxon>
        <taxon>Sphingomonadales</taxon>
        <taxon>Sphingomonadaceae</taxon>
        <taxon>Sphingomonas</taxon>
    </lineage>
</organism>
<reference evidence="1 2" key="1">
    <citation type="submission" date="2020-08" db="EMBL/GenBank/DDBJ databases">
        <title>The Agave Microbiome: Exploring the role of microbial communities in plant adaptations to desert environments.</title>
        <authorList>
            <person name="Partida-Martinez L.P."/>
        </authorList>
    </citation>
    <scope>NUCLEOTIDE SEQUENCE [LARGE SCALE GENOMIC DNA]</scope>
    <source>
        <strain evidence="1 2">AS2.3</strain>
    </source>
</reference>
<evidence type="ECO:0000313" key="1">
    <source>
        <dbReference type="EMBL" id="NYD89033.1"/>
    </source>
</evidence>
<proteinExistence type="predicted"/>
<evidence type="ECO:0000313" key="2">
    <source>
        <dbReference type="Proteomes" id="UP000517753"/>
    </source>
</evidence>
<keyword evidence="2" id="KW-1185">Reference proteome</keyword>
<dbReference type="Proteomes" id="UP000517753">
    <property type="component" value="Unassembled WGS sequence"/>
</dbReference>
<accession>A0A7Y9FKK6</accession>
<dbReference type="EMBL" id="JACCBY010000001">
    <property type="protein sequence ID" value="NYD89033.1"/>
    <property type="molecule type" value="Genomic_DNA"/>
</dbReference>
<evidence type="ECO:0008006" key="3">
    <source>
        <dbReference type="Google" id="ProtNLM"/>
    </source>
</evidence>
<gene>
    <name evidence="1" type="ORF">HD841_000802</name>
</gene>
<protein>
    <recommendedName>
        <fullName evidence="3">Hemerythrin-like domain-containing protein</fullName>
    </recommendedName>
</protein>
<name>A0A7Y9FKK6_9SPHN</name>
<sequence>MKIRPHSGTVLSIAATREHAGMDEDVIRLVADHQQLGDLCDLLETCADELPCIPSQKLVERICSTLEELYATNTVGPPPYPALSELYDATNSLETVLLKQIQLRHLADTMHAQDLVDALRGLLVPHEPRSPDALGYMLRCFFDGCRKAMDCEELAILALSRHQLSAKARSTLINSLRERTQPSRRR</sequence>
<dbReference type="AlphaFoldDB" id="A0A7Y9FKK6"/>